<gene>
    <name evidence="5" type="ORF">SAMN05216406_12336</name>
</gene>
<dbReference type="EMBL" id="FNLN01000023">
    <property type="protein sequence ID" value="SDU09381.1"/>
    <property type="molecule type" value="Genomic_DNA"/>
</dbReference>
<keyword evidence="4" id="KW-1133">Transmembrane helix</keyword>
<keyword evidence="2" id="KW-0808">Transferase</keyword>
<dbReference type="SUPFAM" id="SSF53335">
    <property type="entry name" value="S-adenosyl-L-methionine-dependent methyltransferases"/>
    <property type="match status" value="1"/>
</dbReference>
<protein>
    <recommendedName>
        <fullName evidence="7">Class I SAM-dependent methyltransferase</fullName>
    </recommendedName>
</protein>
<evidence type="ECO:0008006" key="7">
    <source>
        <dbReference type="Google" id="ProtNLM"/>
    </source>
</evidence>
<feature type="transmembrane region" description="Helical" evidence="4">
    <location>
        <begin position="66"/>
        <end position="95"/>
    </location>
</feature>
<evidence type="ECO:0000256" key="2">
    <source>
        <dbReference type="ARBA" id="ARBA00022679"/>
    </source>
</evidence>
<dbReference type="GO" id="GO:0032259">
    <property type="term" value="P:methylation"/>
    <property type="evidence" value="ECO:0007669"/>
    <property type="project" value="UniProtKB-KW"/>
</dbReference>
<dbReference type="GO" id="GO:0016279">
    <property type="term" value="F:protein-lysine N-methyltransferase activity"/>
    <property type="evidence" value="ECO:0007669"/>
    <property type="project" value="InterPro"/>
</dbReference>
<dbReference type="RefSeq" id="WP_235590359.1">
    <property type="nucleotide sequence ID" value="NZ_CP013341.1"/>
</dbReference>
<keyword evidence="4" id="KW-0812">Transmembrane</keyword>
<feature type="transmembrane region" description="Helical" evidence="4">
    <location>
        <begin position="32"/>
        <end position="54"/>
    </location>
</feature>
<feature type="transmembrane region" description="Helical" evidence="4">
    <location>
        <begin position="7"/>
        <end position="26"/>
    </location>
</feature>
<accession>A0A1H2FPU0</accession>
<evidence type="ECO:0000256" key="4">
    <source>
        <dbReference type="SAM" id="Phobius"/>
    </source>
</evidence>
<keyword evidence="1" id="KW-0489">Methyltransferase</keyword>
<keyword evidence="3" id="KW-0949">S-adenosyl-L-methionine</keyword>
<name>A0A1H2FPU0_9PROT</name>
<evidence type="ECO:0000256" key="3">
    <source>
        <dbReference type="ARBA" id="ARBA00022691"/>
    </source>
</evidence>
<dbReference type="AlphaFoldDB" id="A0A1H2FPU0"/>
<dbReference type="Proteomes" id="UP000182882">
    <property type="component" value="Unassembled WGS sequence"/>
</dbReference>
<evidence type="ECO:0000256" key="1">
    <source>
        <dbReference type="ARBA" id="ARBA00022603"/>
    </source>
</evidence>
<dbReference type="InterPro" id="IPR026170">
    <property type="entry name" value="FAM173A/B"/>
</dbReference>
<dbReference type="Gene3D" id="3.40.50.150">
    <property type="entry name" value="Vaccinia Virus protein VP39"/>
    <property type="match status" value="1"/>
</dbReference>
<reference evidence="6" key="1">
    <citation type="submission" date="2016-10" db="EMBL/GenBank/DDBJ databases">
        <authorList>
            <person name="Varghese N."/>
            <person name="Submissions S."/>
        </authorList>
    </citation>
    <scope>NUCLEOTIDE SEQUENCE [LARGE SCALE GENOMIC DNA]</scope>
    <source>
        <strain evidence="6">Nm10</strain>
    </source>
</reference>
<keyword evidence="6" id="KW-1185">Reference proteome</keyword>
<keyword evidence="4" id="KW-0472">Membrane</keyword>
<dbReference type="PANTHER" id="PTHR13610">
    <property type="entry name" value="METHYLTRANSFERASE DOMAIN-CONTAINING PROTEIN"/>
    <property type="match status" value="1"/>
</dbReference>
<evidence type="ECO:0000313" key="5">
    <source>
        <dbReference type="EMBL" id="SDU09381.1"/>
    </source>
</evidence>
<dbReference type="InterPro" id="IPR029063">
    <property type="entry name" value="SAM-dependent_MTases_sf"/>
</dbReference>
<organism evidence="5 6">
    <name type="scientific">Nitrosomonas ureae</name>
    <dbReference type="NCBI Taxonomy" id="44577"/>
    <lineage>
        <taxon>Bacteria</taxon>
        <taxon>Pseudomonadati</taxon>
        <taxon>Pseudomonadota</taxon>
        <taxon>Betaproteobacteria</taxon>
        <taxon>Nitrosomonadales</taxon>
        <taxon>Nitrosomonadaceae</taxon>
        <taxon>Nitrosomonas</taxon>
    </lineage>
</organism>
<proteinExistence type="predicted"/>
<evidence type="ECO:0000313" key="6">
    <source>
        <dbReference type="Proteomes" id="UP000182882"/>
    </source>
</evidence>
<sequence length="250" mass="28157">MMKFRHPVIIALLTQIATLIGVGFFIGIQSVIVLNIFAWAIVQGLLAGLVSYCLRMPLWWIPIHFIFMPLAIAVLALNISPTWFLILFLCLLLTYGKTYKTQVPLYLSSKSVSRALAALLPQRDQFSFIDLGSGCGGLVSNLANTHKNGSFYGIEHAPLPFLISQLRNMFSASASKIVWGDFWKHDFSNYDVVYAYLSPVPMASLWRKVTQEMRPGSFLISNTFIIPDIPPDKCIKLNDFSNSTLYLWKI</sequence>
<dbReference type="PANTHER" id="PTHR13610:SF9">
    <property type="entry name" value="FI06469P"/>
    <property type="match status" value="1"/>
</dbReference>